<sequence>MAGRPFNTYMAIPPPPLSDFYLEKSSTRAPSSSASVSDTAYDRSAQTNIHRANVKIAPTELSSTSANDVPPLAVYHICRICVRPRSARYHREHPIPIDGLPPPPGICRRCRITSVNGSERFTEVVEYEESGKMKMGTKCLVPDEAYISQEEMKAKRARELTEWVEVEPARMLREDDIYRRVRVSSVPAAPPPQQTELIYRNVRHLTVPPPPPSLGPRPVKVRSIAQEAVDYYPKTSTMDRLPSSRIEAHASALNSATQPPESADLEIIDSNRATKGSTRNPSIATASSAAPSPKRRHSNHTQVIVEAYRPERSEVEIRRLARDEVERYRHAERLMEAHGRPYARGKLVPVDQETSVHEHAPRIPVERRIAMEKDVVDEKPWVQKSERPPASTTPGSRRDFVIENVDRDRDIEIIYATAPRRAEDEPPRYAEHAKQRMVPSTTSSSTSSDKTRWPVTANAAGQGHRSVRMVALPDGRHAMQSSAAKQQKETQDEVMEVFDRASEVSISANVDVDAFSAKCGPDELCEVEEMHFRADLQADGRSDSKVRGSDDGARVRRPPRQSKSERVFERERGSATMNLQEESLKVGPHQEVEYDDLRIRATADVSAGAVDEYSSEIRSRPPKISERPEGKAAAYRQNVVILDGRRAQPAASEHSERLRTTPHSRDNTTAAPETSSEYYYVERKMQPSAPPARIEAQREPDSQYYYVERKVEADGLPPDAKPRGDTRGVYYVEEERFVRRRRSPQEPQETEDAARGRNRDNDVRPRASDISSRVHFAKQVEFSPTPPNSDARSREFRGFRHIKKHRGQEGPERGTELIAEYERRSRSRSRLSAEYSGRLPERDFAVTEQGDRGRIVGVVEVDRDRTPRPTRRDRRPSGSSETATLPSNVRPLARAKSESPSRERLLKEARREKRDQKRDGLGPYATEEKRPASMEVQDGSISSASSRENNARYRTEYSERRDRRGDERRGKR</sequence>
<feature type="region of interest" description="Disordered" evidence="1">
    <location>
        <begin position="419"/>
        <end position="452"/>
    </location>
</feature>
<feature type="compositionally biased region" description="Basic and acidic residues" evidence="1">
    <location>
        <begin position="895"/>
        <end position="932"/>
    </location>
</feature>
<dbReference type="AlphaFoldDB" id="A0A1Y6L532"/>
<feature type="compositionally biased region" description="Low complexity" evidence="1">
    <location>
        <begin position="27"/>
        <end position="39"/>
    </location>
</feature>
<evidence type="ECO:0000313" key="2">
    <source>
        <dbReference type="EMBL" id="SMY19603.1"/>
    </source>
</evidence>
<feature type="compositionally biased region" description="Polar residues" evidence="1">
    <location>
        <begin position="877"/>
        <end position="887"/>
    </location>
</feature>
<feature type="compositionally biased region" description="Basic and acidic residues" evidence="1">
    <location>
        <begin position="536"/>
        <end position="554"/>
    </location>
</feature>
<protein>
    <submittedName>
        <fullName evidence="2">Uncharacterized protein</fullName>
    </submittedName>
</protein>
<feature type="region of interest" description="Disordered" evidence="1">
    <location>
        <begin position="644"/>
        <end position="972"/>
    </location>
</feature>
<feature type="region of interest" description="Disordered" evidence="1">
    <location>
        <begin position="272"/>
        <end position="300"/>
    </location>
</feature>
<feature type="compositionally biased region" description="Basic and acidic residues" evidence="1">
    <location>
        <begin position="695"/>
        <end position="713"/>
    </location>
</feature>
<feature type="compositionally biased region" description="Basic and acidic residues" evidence="1">
    <location>
        <begin position="562"/>
        <end position="573"/>
    </location>
</feature>
<feature type="compositionally biased region" description="Polar residues" evidence="1">
    <location>
        <begin position="939"/>
        <end position="948"/>
    </location>
</feature>
<evidence type="ECO:0000256" key="1">
    <source>
        <dbReference type="SAM" id="MobiDB-lite"/>
    </source>
</evidence>
<feature type="compositionally biased region" description="Basic and acidic residues" evidence="1">
    <location>
        <begin position="653"/>
        <end position="666"/>
    </location>
</feature>
<reference evidence="2 3" key="1">
    <citation type="submission" date="2016-10" db="EMBL/GenBank/DDBJ databases">
        <authorList>
            <person name="Varghese N."/>
        </authorList>
    </citation>
    <scope>NUCLEOTIDE SEQUENCE [LARGE SCALE GENOMIC DNA]</scope>
</reference>
<dbReference type="Proteomes" id="UP000215453">
    <property type="component" value="Chromosome 1"/>
</dbReference>
<feature type="compositionally biased region" description="Basic and acidic residues" evidence="1">
    <location>
        <begin position="420"/>
        <end position="434"/>
    </location>
</feature>
<feature type="region of interest" description="Disordered" evidence="1">
    <location>
        <begin position="536"/>
        <end position="589"/>
    </location>
</feature>
<dbReference type="EMBL" id="LT882676">
    <property type="protein sequence ID" value="SMY19603.1"/>
    <property type="molecule type" value="Genomic_DNA"/>
</dbReference>
<feature type="region of interest" description="Disordered" evidence="1">
    <location>
        <begin position="21"/>
        <end position="41"/>
    </location>
</feature>
<feature type="compositionally biased region" description="Basic and acidic residues" evidence="1">
    <location>
        <begin position="839"/>
        <end position="867"/>
    </location>
</feature>
<feature type="compositionally biased region" description="Polar residues" evidence="1">
    <location>
        <begin position="667"/>
        <end position="677"/>
    </location>
</feature>
<feature type="compositionally biased region" description="Basic and acidic residues" evidence="1">
    <location>
        <begin position="949"/>
        <end position="972"/>
    </location>
</feature>
<name>A0A1Y6L532_ZYMTR</name>
<evidence type="ECO:0000313" key="3">
    <source>
        <dbReference type="Proteomes" id="UP000215453"/>
    </source>
</evidence>
<feature type="compositionally biased region" description="Basic and acidic residues" evidence="1">
    <location>
        <begin position="615"/>
        <end position="630"/>
    </location>
</feature>
<accession>A0A1Y6L532</accession>
<organism evidence="2 3">
    <name type="scientific">Zymoseptoria tritici ST99CH_1A5</name>
    <dbReference type="NCBI Taxonomy" id="1276529"/>
    <lineage>
        <taxon>Eukaryota</taxon>
        <taxon>Fungi</taxon>
        <taxon>Dikarya</taxon>
        <taxon>Ascomycota</taxon>
        <taxon>Pezizomycotina</taxon>
        <taxon>Dothideomycetes</taxon>
        <taxon>Dothideomycetidae</taxon>
        <taxon>Mycosphaerellales</taxon>
        <taxon>Mycosphaerellaceae</taxon>
        <taxon>Zymoseptoria</taxon>
    </lineage>
</organism>
<proteinExistence type="predicted"/>
<feature type="compositionally biased region" description="Low complexity" evidence="1">
    <location>
        <begin position="281"/>
        <end position="292"/>
    </location>
</feature>
<feature type="compositionally biased region" description="Basic and acidic residues" evidence="1">
    <location>
        <begin position="807"/>
        <end position="824"/>
    </location>
</feature>
<feature type="compositionally biased region" description="Basic and acidic residues" evidence="1">
    <location>
        <begin position="752"/>
        <end position="767"/>
    </location>
</feature>
<feature type="region of interest" description="Disordered" evidence="1">
    <location>
        <begin position="606"/>
        <end position="632"/>
    </location>
</feature>
<gene>
    <name evidence="2" type="ORF">ZT1A5_G1038</name>
</gene>